<evidence type="ECO:0000313" key="10">
    <source>
        <dbReference type="EMBL" id="VDD91191.1"/>
    </source>
</evidence>
<dbReference type="Gene3D" id="3.40.50.300">
    <property type="entry name" value="P-loop containing nucleotide triphosphate hydrolases"/>
    <property type="match status" value="2"/>
</dbReference>
<dbReference type="SMART" id="SM00488">
    <property type="entry name" value="DEXDc2"/>
    <property type="match status" value="1"/>
</dbReference>
<dbReference type="AlphaFoldDB" id="A0A158QAQ7"/>
<proteinExistence type="predicted"/>
<dbReference type="PANTHER" id="PTHR11472:SF47">
    <property type="entry name" value="FANCONI ANEMIA GROUP J PROTEIN"/>
    <property type="match status" value="1"/>
</dbReference>
<dbReference type="Proteomes" id="UP000274131">
    <property type="component" value="Unassembled WGS sequence"/>
</dbReference>
<dbReference type="EMBL" id="UXUI01008320">
    <property type="protein sequence ID" value="VDD91191.1"/>
    <property type="molecule type" value="Genomic_DNA"/>
</dbReference>
<dbReference type="CDD" id="cd18788">
    <property type="entry name" value="SF2_C_XPD"/>
    <property type="match status" value="1"/>
</dbReference>
<reference evidence="12" key="1">
    <citation type="submission" date="2016-04" db="UniProtKB">
        <authorList>
            <consortium name="WormBaseParasite"/>
        </authorList>
    </citation>
    <scope>IDENTIFICATION</scope>
</reference>
<protein>
    <submittedName>
        <fullName evidence="12">DNA helicase</fullName>
    </submittedName>
</protein>
<dbReference type="WBParaSite" id="EVEC_0000633101-mRNA-1">
    <property type="protein sequence ID" value="EVEC_0000633101-mRNA-1"/>
    <property type="gene ID" value="EVEC_0000633101"/>
</dbReference>
<dbReference type="GO" id="GO:0046872">
    <property type="term" value="F:metal ion binding"/>
    <property type="evidence" value="ECO:0007669"/>
    <property type="project" value="UniProtKB-KW"/>
</dbReference>
<dbReference type="GO" id="GO:0006289">
    <property type="term" value="P:nucleotide-excision repair"/>
    <property type="evidence" value="ECO:0007669"/>
    <property type="project" value="TreeGrafter"/>
</dbReference>
<dbReference type="InterPro" id="IPR027417">
    <property type="entry name" value="P-loop_NTPase"/>
</dbReference>
<dbReference type="GO" id="GO:0005634">
    <property type="term" value="C:nucleus"/>
    <property type="evidence" value="ECO:0007669"/>
    <property type="project" value="TreeGrafter"/>
</dbReference>
<evidence type="ECO:0000313" key="12">
    <source>
        <dbReference type="WBParaSite" id="EVEC_0000633101-mRNA-1"/>
    </source>
</evidence>
<evidence type="ECO:0000256" key="1">
    <source>
        <dbReference type="ARBA" id="ARBA00022723"/>
    </source>
</evidence>
<evidence type="ECO:0000256" key="7">
    <source>
        <dbReference type="ARBA" id="ARBA00023014"/>
    </source>
</evidence>
<evidence type="ECO:0000313" key="11">
    <source>
        <dbReference type="Proteomes" id="UP000274131"/>
    </source>
</evidence>
<reference evidence="10 11" key="2">
    <citation type="submission" date="2018-10" db="EMBL/GenBank/DDBJ databases">
        <authorList>
            <consortium name="Pathogen Informatics"/>
        </authorList>
    </citation>
    <scope>NUCLEOTIDE SEQUENCE [LARGE SCALE GENOMIC DNA]</scope>
</reference>
<keyword evidence="2" id="KW-0547">Nucleotide-binding</keyword>
<dbReference type="GO" id="GO:0051536">
    <property type="term" value="F:iron-sulfur cluster binding"/>
    <property type="evidence" value="ECO:0007669"/>
    <property type="project" value="UniProtKB-KW"/>
</dbReference>
<gene>
    <name evidence="10" type="ORF">EVEC_LOCUS5942</name>
</gene>
<sequence>MICGYDVKLPANVELYRTQKTMIAKKQLSRIYWQAILGKTLALLSSTCAWLAKYKEERIQSKRECIACNKKWETSEVKGDGVNECKESSHELPETLSEKQFEKNDLTEEFDMDFVSRVPFKSMIGTDFESFGTKRMKVEEGEDAKGHEGHTCLPKVSVYYGTRTHKQIGQVVKEFSRLPYGQQGILKHTILASREHTCINAVVHESGGDLQNKCAELIGSKGAGCMYKNNMRPKYERPVAARSLIGSSSEKSDNVWDIEDLVKALSSSTPPLCPYFVSTRVLTSDADIIFCPFNYMLDPIIRDNSDVSLKNAVVVLDEAHNVEDVCRESASFSFTEKEIASTCLDLHHKGNEVEKALEKVKKKLTKSGELIDEYSLEAMGNDVETYRQLSESFKTVNKFMTDILNWFSVMTAEALGAAKERDGRSAHTFTWERLYTSLTEANFLRFQDKTNGSALVSLLKALTDICGGNEYADLFKPNSSSLVCAEKFIYFFKIYFMEDYRTCYKLFVCAEKPFEQRRFGNRVEKPVRLVIGENLFSYLLVIHYMIFRSDVLDIGAFANKSDRLWLDSRVLPNGYREAKQGYRINFELWCMRPALAYLDAFKSCRSVILASGTLCPMDTFKSELGVDFQQQMEGSQVIPEDRIFAAVIPAGPNGHRLRATFRNINGDNHLVSEIASVLRAVCERVPKGILCFVASYRLLEQLYDFMESSGILRQIMTLKHVLKEPRRSAQMNEVMAEYEEAIVFPQHFGSNCTGALMFAVFRGKVSEGIDFADDRARCVVSVGIPFPNAMDEQVVEKKRFNDENSKKLHLLSGDDWYTMQAYRALNQALGRCLRHRNDWGVILLVDDRLLPTRANPNAAKVSRWIREQLRPLRGYDDFLLQLKKFVSEMQTENSDGISSSEQ</sequence>
<dbReference type="STRING" id="51028.A0A158QAQ7"/>
<evidence type="ECO:0000256" key="5">
    <source>
        <dbReference type="ARBA" id="ARBA00022840"/>
    </source>
</evidence>
<organism evidence="12">
    <name type="scientific">Enterobius vermicularis</name>
    <name type="common">Human pinworm</name>
    <dbReference type="NCBI Taxonomy" id="51028"/>
    <lineage>
        <taxon>Eukaryota</taxon>
        <taxon>Metazoa</taxon>
        <taxon>Ecdysozoa</taxon>
        <taxon>Nematoda</taxon>
        <taxon>Chromadorea</taxon>
        <taxon>Rhabditida</taxon>
        <taxon>Spirurina</taxon>
        <taxon>Oxyuridomorpha</taxon>
        <taxon>Oxyuroidea</taxon>
        <taxon>Oxyuridae</taxon>
        <taxon>Enterobius</taxon>
    </lineage>
</organism>
<keyword evidence="6" id="KW-0408">Iron</keyword>
<dbReference type="SMART" id="SM00491">
    <property type="entry name" value="HELICc2"/>
    <property type="match status" value="1"/>
</dbReference>
<evidence type="ECO:0000256" key="4">
    <source>
        <dbReference type="ARBA" id="ARBA00022806"/>
    </source>
</evidence>
<dbReference type="GO" id="GO:0005524">
    <property type="term" value="F:ATP binding"/>
    <property type="evidence" value="ECO:0007669"/>
    <property type="project" value="UniProtKB-KW"/>
</dbReference>
<evidence type="ECO:0000256" key="2">
    <source>
        <dbReference type="ARBA" id="ARBA00022741"/>
    </source>
</evidence>
<dbReference type="Pfam" id="PF06733">
    <property type="entry name" value="DEAD_2"/>
    <property type="match status" value="1"/>
</dbReference>
<dbReference type="InterPro" id="IPR045028">
    <property type="entry name" value="DinG/Rad3-like"/>
</dbReference>
<keyword evidence="8" id="KW-0413">Isomerase</keyword>
<dbReference type="InterPro" id="IPR002464">
    <property type="entry name" value="DNA/RNA_helicase_DEAH_CS"/>
</dbReference>
<keyword evidence="5" id="KW-0067">ATP-binding</keyword>
<dbReference type="InterPro" id="IPR010614">
    <property type="entry name" value="RAD3-like_helicase_DEAD"/>
</dbReference>
<dbReference type="OrthoDB" id="19182at2759"/>
<dbReference type="GO" id="GO:0003677">
    <property type="term" value="F:DNA binding"/>
    <property type="evidence" value="ECO:0007669"/>
    <property type="project" value="InterPro"/>
</dbReference>
<dbReference type="InterPro" id="IPR014013">
    <property type="entry name" value="Helic_SF1/SF2_ATP-bd_DinG/Rad3"/>
</dbReference>
<dbReference type="GO" id="GO:0003678">
    <property type="term" value="F:DNA helicase activity"/>
    <property type="evidence" value="ECO:0007669"/>
    <property type="project" value="InterPro"/>
</dbReference>
<dbReference type="GO" id="GO:1990918">
    <property type="term" value="P:double-strand break repair involved in meiotic recombination"/>
    <property type="evidence" value="ECO:0007669"/>
    <property type="project" value="TreeGrafter"/>
</dbReference>
<keyword evidence="4" id="KW-0347">Helicase</keyword>
<dbReference type="InterPro" id="IPR006555">
    <property type="entry name" value="ATP-dep_Helicase_C"/>
</dbReference>
<dbReference type="InterPro" id="IPR006554">
    <property type="entry name" value="Helicase-like_DEXD_c2"/>
</dbReference>
<dbReference type="SUPFAM" id="SSF52540">
    <property type="entry name" value="P-loop containing nucleoside triphosphate hydrolases"/>
    <property type="match status" value="1"/>
</dbReference>
<evidence type="ECO:0000256" key="8">
    <source>
        <dbReference type="ARBA" id="ARBA00023235"/>
    </source>
</evidence>
<name>A0A158QAQ7_ENTVE</name>
<dbReference type="PROSITE" id="PS51193">
    <property type="entry name" value="HELICASE_ATP_BIND_2"/>
    <property type="match status" value="1"/>
</dbReference>
<dbReference type="Pfam" id="PF13307">
    <property type="entry name" value="Helicase_C_2"/>
    <property type="match status" value="1"/>
</dbReference>
<evidence type="ECO:0000256" key="3">
    <source>
        <dbReference type="ARBA" id="ARBA00022801"/>
    </source>
</evidence>
<dbReference type="PANTHER" id="PTHR11472">
    <property type="entry name" value="DNA REPAIR DEAD HELICASE RAD3/XP-D SUBFAMILY MEMBER"/>
    <property type="match status" value="1"/>
</dbReference>
<dbReference type="PROSITE" id="PS00690">
    <property type="entry name" value="DEAH_ATP_HELICASE"/>
    <property type="match status" value="1"/>
</dbReference>
<dbReference type="FunFam" id="3.40.50.300:FF:003493">
    <property type="entry name" value="Predicted protein"/>
    <property type="match status" value="1"/>
</dbReference>
<keyword evidence="7" id="KW-0411">Iron-sulfur</keyword>
<keyword evidence="3" id="KW-0378">Hydrolase</keyword>
<evidence type="ECO:0000259" key="9">
    <source>
        <dbReference type="PROSITE" id="PS51193"/>
    </source>
</evidence>
<accession>A0A158QAQ7</accession>
<keyword evidence="11" id="KW-1185">Reference proteome</keyword>
<keyword evidence="1" id="KW-0479">Metal-binding</keyword>
<dbReference type="GO" id="GO:0016818">
    <property type="term" value="F:hydrolase activity, acting on acid anhydrides, in phosphorus-containing anhydrides"/>
    <property type="evidence" value="ECO:0007669"/>
    <property type="project" value="InterPro"/>
</dbReference>
<evidence type="ECO:0000256" key="6">
    <source>
        <dbReference type="ARBA" id="ARBA00023004"/>
    </source>
</evidence>
<feature type="domain" description="Helicase ATP-binding" evidence="9">
    <location>
        <begin position="1"/>
        <end position="364"/>
    </location>
</feature>